<dbReference type="InterPro" id="IPR000863">
    <property type="entry name" value="Sulfotransferase_dom"/>
</dbReference>
<dbReference type="AlphaFoldDB" id="A0A6P5JP62"/>
<evidence type="ECO:0000313" key="5">
    <source>
        <dbReference type="Proteomes" id="UP000515140"/>
    </source>
</evidence>
<accession>A0A6P5JP62</accession>
<dbReference type="EC" id="2.8.2.-" evidence="3"/>
<evidence type="ECO:0000313" key="6">
    <source>
        <dbReference type="RefSeq" id="XP_020835168.1"/>
    </source>
</evidence>
<dbReference type="InterPro" id="IPR027417">
    <property type="entry name" value="P-loop_NTPase"/>
</dbReference>
<comment type="similarity">
    <text evidence="1 3">Belongs to the sulfotransferase 1 family.</text>
</comment>
<keyword evidence="2 3" id="KW-0808">Transferase</keyword>
<dbReference type="PANTHER" id="PTHR11783">
    <property type="entry name" value="SULFOTRANSFERASE SULT"/>
    <property type="match status" value="1"/>
</dbReference>
<name>A0A6P5JP62_PHACI</name>
<sequence length="190" mass="22667">MKKLGLQRCLNRPRSQDLIIYVARNVKGSVVSYYHFSRTASHLPRPGTLEEFIDKFMTGRVLWGSWYDHVKGWWDKKDKHPFLYLFYEDMKENPKREIQKILKFPEKDVSEDILNEIIYHTSFDIMKQNSMANYTSILRAMKTNHSITPFMRKGMPGDWNKHFTVAQNKKFDEHYQKKMTGTTLTFCTEI</sequence>
<dbReference type="GeneID" id="110203072"/>
<dbReference type="Proteomes" id="UP000515140">
    <property type="component" value="Unplaced"/>
</dbReference>
<dbReference type="GO" id="GO:0008146">
    <property type="term" value="F:sulfotransferase activity"/>
    <property type="evidence" value="ECO:0007669"/>
    <property type="project" value="InterPro"/>
</dbReference>
<dbReference type="KEGG" id="pcw:110203072"/>
<reference evidence="6" key="1">
    <citation type="submission" date="2025-08" db="UniProtKB">
        <authorList>
            <consortium name="RefSeq"/>
        </authorList>
    </citation>
    <scope>IDENTIFICATION</scope>
    <source>
        <tissue evidence="6">Spleen</tissue>
    </source>
</reference>
<feature type="domain" description="Sulfotransferase" evidence="4">
    <location>
        <begin position="19"/>
        <end position="182"/>
    </location>
</feature>
<dbReference type="SUPFAM" id="SSF52540">
    <property type="entry name" value="P-loop containing nucleoside triphosphate hydrolases"/>
    <property type="match status" value="1"/>
</dbReference>
<evidence type="ECO:0000256" key="3">
    <source>
        <dbReference type="RuleBase" id="RU361155"/>
    </source>
</evidence>
<dbReference type="RefSeq" id="XP_020835168.1">
    <property type="nucleotide sequence ID" value="XM_020979509.1"/>
</dbReference>
<evidence type="ECO:0000256" key="1">
    <source>
        <dbReference type="ARBA" id="ARBA00005771"/>
    </source>
</evidence>
<protein>
    <recommendedName>
        <fullName evidence="3">Sulfotransferase</fullName>
        <ecNumber evidence="3">2.8.2.-</ecNumber>
    </recommendedName>
</protein>
<gene>
    <name evidence="6" type="primary">LOC110203072</name>
</gene>
<dbReference type="InParanoid" id="A0A6P5JP62"/>
<dbReference type="Pfam" id="PF00685">
    <property type="entry name" value="Sulfotransfer_1"/>
    <property type="match status" value="1"/>
</dbReference>
<evidence type="ECO:0000259" key="4">
    <source>
        <dbReference type="Pfam" id="PF00685"/>
    </source>
</evidence>
<keyword evidence="5" id="KW-1185">Reference proteome</keyword>
<proteinExistence type="inferred from homology"/>
<evidence type="ECO:0000256" key="2">
    <source>
        <dbReference type="ARBA" id="ARBA00022679"/>
    </source>
</evidence>
<dbReference type="Gene3D" id="3.40.50.300">
    <property type="entry name" value="P-loop containing nucleotide triphosphate hydrolases"/>
    <property type="match status" value="1"/>
</dbReference>
<organism evidence="5 6">
    <name type="scientific">Phascolarctos cinereus</name>
    <name type="common">Koala</name>
    <dbReference type="NCBI Taxonomy" id="38626"/>
    <lineage>
        <taxon>Eukaryota</taxon>
        <taxon>Metazoa</taxon>
        <taxon>Chordata</taxon>
        <taxon>Craniata</taxon>
        <taxon>Vertebrata</taxon>
        <taxon>Euteleostomi</taxon>
        <taxon>Mammalia</taxon>
        <taxon>Metatheria</taxon>
        <taxon>Diprotodontia</taxon>
        <taxon>Phascolarctidae</taxon>
        <taxon>Phascolarctos</taxon>
    </lineage>
</organism>